<dbReference type="Proteomes" id="UP001159363">
    <property type="component" value="Chromosome 12"/>
</dbReference>
<organism evidence="2 3">
    <name type="scientific">Dryococelus australis</name>
    <dbReference type="NCBI Taxonomy" id="614101"/>
    <lineage>
        <taxon>Eukaryota</taxon>
        <taxon>Metazoa</taxon>
        <taxon>Ecdysozoa</taxon>
        <taxon>Arthropoda</taxon>
        <taxon>Hexapoda</taxon>
        <taxon>Insecta</taxon>
        <taxon>Pterygota</taxon>
        <taxon>Neoptera</taxon>
        <taxon>Polyneoptera</taxon>
        <taxon>Phasmatodea</taxon>
        <taxon>Verophasmatodea</taxon>
        <taxon>Anareolatae</taxon>
        <taxon>Phasmatidae</taxon>
        <taxon>Eurycanthinae</taxon>
        <taxon>Dryococelus</taxon>
    </lineage>
</organism>
<name>A0ABQ9GD28_9NEOP</name>
<gene>
    <name evidence="2" type="ORF">PR048_028416</name>
</gene>
<dbReference type="EMBL" id="JARBHB010000013">
    <property type="protein sequence ID" value="KAJ8869426.1"/>
    <property type="molecule type" value="Genomic_DNA"/>
</dbReference>
<keyword evidence="3" id="KW-1185">Reference proteome</keyword>
<accession>A0ABQ9GD28</accession>
<protein>
    <submittedName>
        <fullName evidence="2">Uncharacterized protein</fullName>
    </submittedName>
</protein>
<evidence type="ECO:0000313" key="3">
    <source>
        <dbReference type="Proteomes" id="UP001159363"/>
    </source>
</evidence>
<reference evidence="2 3" key="1">
    <citation type="submission" date="2023-02" db="EMBL/GenBank/DDBJ databases">
        <title>LHISI_Scaffold_Assembly.</title>
        <authorList>
            <person name="Stuart O.P."/>
            <person name="Cleave R."/>
            <person name="Magrath M.J.L."/>
            <person name="Mikheyev A.S."/>
        </authorList>
    </citation>
    <scope>NUCLEOTIDE SEQUENCE [LARGE SCALE GENOMIC DNA]</scope>
    <source>
        <strain evidence="2">Daus_M_001</strain>
        <tissue evidence="2">Leg muscle</tissue>
    </source>
</reference>
<evidence type="ECO:0000256" key="1">
    <source>
        <dbReference type="SAM" id="MobiDB-lite"/>
    </source>
</evidence>
<sequence>MGTSLMASKDGEPNSEQRRLAPGRNGEPANEKRDKSKLKIFIDNAEVAIEPTYPLSNDRPLKFAKAKITREAKTKLLTRTPSDSCEGVHEVLEENYVVRRTLGYYACRMLGAWQLMVDMVTDCGSRINTTMSDLKEAAARGFRRLCDVVEAALDKERSTRCPSKKNSGEIGITILNTTEREVQIRVPLVELEWGELKHFFLCLGNKKASGNFNTTISCREHNQLLLENLRVGNLNQEEEEEGYQSITALCEEYSDIFHIKGDILTFTPGIDHMVPTLMDTQ</sequence>
<evidence type="ECO:0000313" key="2">
    <source>
        <dbReference type="EMBL" id="KAJ8869426.1"/>
    </source>
</evidence>
<proteinExistence type="predicted"/>
<comment type="caution">
    <text evidence="2">The sequence shown here is derived from an EMBL/GenBank/DDBJ whole genome shotgun (WGS) entry which is preliminary data.</text>
</comment>
<feature type="region of interest" description="Disordered" evidence="1">
    <location>
        <begin position="1"/>
        <end position="35"/>
    </location>
</feature>
<feature type="compositionally biased region" description="Basic and acidic residues" evidence="1">
    <location>
        <begin position="9"/>
        <end position="19"/>
    </location>
</feature>